<accession>A0A9W8MCL8</accession>
<reference evidence="4" key="1">
    <citation type="submission" date="2022-06" db="EMBL/GenBank/DDBJ databases">
        <title>Genome Sequence of Candolleomyces eurysporus.</title>
        <authorList>
            <person name="Buettner E."/>
        </authorList>
    </citation>
    <scope>NUCLEOTIDE SEQUENCE</scope>
    <source>
        <strain evidence="4">VTCC 930004</strain>
    </source>
</reference>
<keyword evidence="2" id="KW-1133">Transmembrane helix</keyword>
<dbReference type="AlphaFoldDB" id="A0A9W8MCL8"/>
<dbReference type="EMBL" id="JANBPK010001284">
    <property type="protein sequence ID" value="KAJ2923754.1"/>
    <property type="molecule type" value="Genomic_DNA"/>
</dbReference>
<feature type="region of interest" description="Disordered" evidence="1">
    <location>
        <begin position="281"/>
        <end position="353"/>
    </location>
</feature>
<feature type="compositionally biased region" description="Low complexity" evidence="1">
    <location>
        <begin position="159"/>
        <end position="168"/>
    </location>
</feature>
<dbReference type="PROSITE" id="PS50004">
    <property type="entry name" value="C2"/>
    <property type="match status" value="1"/>
</dbReference>
<dbReference type="InterPro" id="IPR000008">
    <property type="entry name" value="C2_dom"/>
</dbReference>
<evidence type="ECO:0000313" key="4">
    <source>
        <dbReference type="EMBL" id="KAJ2923754.1"/>
    </source>
</evidence>
<sequence length="552" mass="60455">MESVVTDPEAWDLTIIRAQGLRLMRPEKSWRPIVTLEVDKHIRHEAVLGVDGQNPNLKQYFRFYDVEPTSTVEMRVWHRSQSKKKSKKRNLVASASHSLGDLLRRVEGEKGVLGKRSKSNVLDIRLNCQSSSSSSSKRATPSSKGHPQGGALLTIKFNPPRSSSKSPSSPHPKPTAIEHHEDSSISTAPSMSGYTTDASASSLSSSQSHDESKPLIDIQPPSPTLESPVDEDILPTPPGLRRRNTPSRRRKRMKAYKLFSEDEACEFSYSSSELSDSSLLPQHILAPPPHNASNSTRLTVSPRPPSPSPSSSSCDAPVPPYTETDITAVDLEVGNGKKSSSSSDDKGKAKEEEVKELQKNQWWETFLGNFTLYLDLRDARTDSDFEAVLQQLKMEWTFMGGFLAAIGAVDVAIFAISNDSVVTLSSLCLSSVALSSIYTGLGVTSLAYFILRYYFSPPHLFRTRALDLYGSYAFFSVSARVPTLCMVASACCLLVFLGLVAFEMFPAGVVIGCFGVGMLMSLQFLVYGCHMFIRGVIGCVRRVIGGLEEGGV</sequence>
<evidence type="ECO:0000256" key="2">
    <source>
        <dbReference type="SAM" id="Phobius"/>
    </source>
</evidence>
<protein>
    <recommendedName>
        <fullName evidence="3">C2 domain-containing protein</fullName>
    </recommendedName>
</protein>
<feature type="region of interest" description="Disordered" evidence="1">
    <location>
        <begin position="124"/>
        <end position="257"/>
    </location>
</feature>
<feature type="transmembrane region" description="Helical" evidence="2">
    <location>
        <begin position="396"/>
        <end position="417"/>
    </location>
</feature>
<dbReference type="SUPFAM" id="SSF49562">
    <property type="entry name" value="C2 domain (Calcium/lipid-binding domain, CaLB)"/>
    <property type="match status" value="1"/>
</dbReference>
<name>A0A9W8MCL8_9AGAR</name>
<dbReference type="InterPro" id="IPR035892">
    <property type="entry name" value="C2_domain_sf"/>
</dbReference>
<feature type="compositionally biased region" description="Polar residues" evidence="1">
    <location>
        <begin position="184"/>
        <end position="198"/>
    </location>
</feature>
<gene>
    <name evidence="4" type="ORF">H1R20_g13337</name>
</gene>
<dbReference type="Pfam" id="PF00168">
    <property type="entry name" value="C2"/>
    <property type="match status" value="1"/>
</dbReference>
<dbReference type="Gene3D" id="2.60.40.150">
    <property type="entry name" value="C2 domain"/>
    <property type="match status" value="1"/>
</dbReference>
<feature type="domain" description="C2" evidence="3">
    <location>
        <begin position="1"/>
        <end position="113"/>
    </location>
</feature>
<feature type="non-terminal residue" evidence="4">
    <location>
        <position position="1"/>
    </location>
</feature>
<proteinExistence type="predicted"/>
<organism evidence="4 5">
    <name type="scientific">Candolleomyces eurysporus</name>
    <dbReference type="NCBI Taxonomy" id="2828524"/>
    <lineage>
        <taxon>Eukaryota</taxon>
        <taxon>Fungi</taxon>
        <taxon>Dikarya</taxon>
        <taxon>Basidiomycota</taxon>
        <taxon>Agaricomycotina</taxon>
        <taxon>Agaricomycetes</taxon>
        <taxon>Agaricomycetidae</taxon>
        <taxon>Agaricales</taxon>
        <taxon>Agaricineae</taxon>
        <taxon>Psathyrellaceae</taxon>
        <taxon>Candolleomyces</taxon>
    </lineage>
</organism>
<keyword evidence="2" id="KW-0812">Transmembrane</keyword>
<evidence type="ECO:0000256" key="1">
    <source>
        <dbReference type="SAM" id="MobiDB-lite"/>
    </source>
</evidence>
<dbReference type="Proteomes" id="UP001140091">
    <property type="component" value="Unassembled WGS sequence"/>
</dbReference>
<feature type="transmembrane region" description="Helical" evidence="2">
    <location>
        <begin position="505"/>
        <end position="527"/>
    </location>
</feature>
<evidence type="ECO:0000259" key="3">
    <source>
        <dbReference type="PROSITE" id="PS50004"/>
    </source>
</evidence>
<evidence type="ECO:0000313" key="5">
    <source>
        <dbReference type="Proteomes" id="UP001140091"/>
    </source>
</evidence>
<feature type="transmembrane region" description="Helical" evidence="2">
    <location>
        <begin position="472"/>
        <end position="499"/>
    </location>
</feature>
<keyword evidence="5" id="KW-1185">Reference proteome</keyword>
<feature type="transmembrane region" description="Helical" evidence="2">
    <location>
        <begin position="429"/>
        <end position="451"/>
    </location>
</feature>
<keyword evidence="2" id="KW-0472">Membrane</keyword>
<comment type="caution">
    <text evidence="4">The sequence shown here is derived from an EMBL/GenBank/DDBJ whole genome shotgun (WGS) entry which is preliminary data.</text>
</comment>
<dbReference type="OrthoDB" id="2642524at2759"/>
<feature type="compositionally biased region" description="Basic residues" evidence="1">
    <location>
        <begin position="240"/>
        <end position="255"/>
    </location>
</feature>
<feature type="compositionally biased region" description="Basic and acidic residues" evidence="1">
    <location>
        <begin position="343"/>
        <end position="353"/>
    </location>
</feature>